<dbReference type="Proteomes" id="UP001524499">
    <property type="component" value="Unassembled WGS sequence"/>
</dbReference>
<proteinExistence type="predicted"/>
<dbReference type="Pfam" id="PF03459">
    <property type="entry name" value="TOBE"/>
    <property type="match status" value="1"/>
</dbReference>
<evidence type="ECO:0000313" key="2">
    <source>
        <dbReference type="EMBL" id="MCQ8103691.1"/>
    </source>
</evidence>
<accession>A0ABT1TE07</accession>
<feature type="domain" description="Transport-associated OB type 1" evidence="1">
    <location>
        <begin position="18"/>
        <end position="75"/>
    </location>
</feature>
<organism evidence="2 3">
    <name type="scientific">Methylomonas subterranea</name>
    <dbReference type="NCBI Taxonomy" id="2952225"/>
    <lineage>
        <taxon>Bacteria</taxon>
        <taxon>Pseudomonadati</taxon>
        <taxon>Pseudomonadota</taxon>
        <taxon>Gammaproteobacteria</taxon>
        <taxon>Methylococcales</taxon>
        <taxon>Methylococcaceae</taxon>
        <taxon>Methylomonas</taxon>
    </lineage>
</organism>
<reference evidence="2 3" key="1">
    <citation type="submission" date="2022-07" db="EMBL/GenBank/DDBJ databases">
        <title>Methylomonas rivi sp. nov., Methylomonas rosea sp. nov., Methylomonas aureus sp. nov. and Methylomonas subterranea sp. nov., four novel methanotrophs isolated from a freshwater creek and the deep terrestrial subsurface.</title>
        <authorList>
            <person name="Abin C."/>
            <person name="Sankaranarayanan K."/>
            <person name="Garner C."/>
            <person name="Sindelar R."/>
            <person name="Kotary K."/>
            <person name="Garner R."/>
            <person name="Barclay S."/>
            <person name="Lawson P."/>
            <person name="Krumholz L."/>
        </authorList>
    </citation>
    <scope>NUCLEOTIDE SEQUENCE [LARGE SCALE GENOMIC DNA]</scope>
    <source>
        <strain evidence="2 3">SURF-2</strain>
    </source>
</reference>
<dbReference type="RefSeq" id="WP_256601422.1">
    <property type="nucleotide sequence ID" value="NZ_JANIBJ010000009.1"/>
</dbReference>
<dbReference type="InterPro" id="IPR005116">
    <property type="entry name" value="Transp-assoc_OB_typ1"/>
</dbReference>
<protein>
    <submittedName>
        <fullName evidence="2">TOBE domain-containing protein</fullName>
    </submittedName>
</protein>
<sequence>MPKADLRLAGMLIGYFLADNRLPRRVLRIQQDELEAEVMVLLADEETLTVPCNPQGVADMGMNPGQDLWVIFNSNSPYVGP</sequence>
<gene>
    <name evidence="2" type="ORF">NP590_06210</name>
</gene>
<comment type="caution">
    <text evidence="2">The sequence shown here is derived from an EMBL/GenBank/DDBJ whole genome shotgun (WGS) entry which is preliminary data.</text>
</comment>
<dbReference type="SUPFAM" id="SSF50331">
    <property type="entry name" value="MOP-like"/>
    <property type="match status" value="1"/>
</dbReference>
<dbReference type="InterPro" id="IPR008995">
    <property type="entry name" value="Mo/tungstate-bd_C_term_dom"/>
</dbReference>
<keyword evidence="3" id="KW-1185">Reference proteome</keyword>
<dbReference type="Gene3D" id="2.40.50.100">
    <property type="match status" value="1"/>
</dbReference>
<dbReference type="EMBL" id="JANIBJ010000009">
    <property type="protein sequence ID" value="MCQ8103691.1"/>
    <property type="molecule type" value="Genomic_DNA"/>
</dbReference>
<name>A0ABT1TE07_9GAMM</name>
<evidence type="ECO:0000259" key="1">
    <source>
        <dbReference type="Pfam" id="PF03459"/>
    </source>
</evidence>
<evidence type="ECO:0000313" key="3">
    <source>
        <dbReference type="Proteomes" id="UP001524499"/>
    </source>
</evidence>